<keyword evidence="8 17" id="KW-0521">NADP</keyword>
<accession>A0ABU1JDM9</accession>
<evidence type="ECO:0000256" key="1">
    <source>
        <dbReference type="ARBA" id="ARBA00000013"/>
    </source>
</evidence>
<dbReference type="HAMAP" id="MF_01965">
    <property type="entry name" value="NADHX_dehydratase"/>
    <property type="match status" value="1"/>
</dbReference>
<keyword evidence="7 17" id="KW-0067">ATP-binding</keyword>
<feature type="domain" description="YjeF C-terminal" evidence="20">
    <location>
        <begin position="217"/>
        <end position="472"/>
    </location>
</feature>
<comment type="cofactor">
    <cofactor evidence="18 19">
        <name>K(+)</name>
        <dbReference type="ChEBI" id="CHEBI:29103"/>
    </cofactor>
    <text evidence="18 19">Binds 1 potassium ion per subunit.</text>
</comment>
<comment type="caution">
    <text evidence="18">Lacks conserved residue(s) required for the propagation of feature annotation.</text>
</comment>
<dbReference type="PANTHER" id="PTHR12592:SF0">
    <property type="entry name" value="ATP-DEPENDENT (S)-NAD(P)H-HYDRATE DEHYDRATASE"/>
    <property type="match status" value="1"/>
</dbReference>
<evidence type="ECO:0000256" key="16">
    <source>
        <dbReference type="ARBA" id="ARBA00049209"/>
    </source>
</evidence>
<comment type="subunit">
    <text evidence="17">Homotetramer.</text>
</comment>
<comment type="similarity">
    <text evidence="3 19">In the N-terminal section; belongs to the NnrE/AIBP family.</text>
</comment>
<dbReference type="Pfam" id="PF01256">
    <property type="entry name" value="Carb_kinase"/>
    <property type="match status" value="1"/>
</dbReference>
<evidence type="ECO:0000256" key="19">
    <source>
        <dbReference type="PIRNR" id="PIRNR017184"/>
    </source>
</evidence>
<comment type="function">
    <text evidence="18">Catalyzes the epimerization of the S- and R-forms of NAD(P)HX, a damaged form of NAD(P)H that is a result of enzymatic or heat-dependent hydration. This is a prerequisite for the S-specific NAD(P)H-hydrate dehydratase to allow the repair of both epimers of NAD(P)HX.</text>
</comment>
<dbReference type="PROSITE" id="PS51385">
    <property type="entry name" value="YJEF_N"/>
    <property type="match status" value="1"/>
</dbReference>
<dbReference type="Proteomes" id="UP001185069">
    <property type="component" value="Unassembled WGS sequence"/>
</dbReference>
<evidence type="ECO:0000313" key="22">
    <source>
        <dbReference type="EMBL" id="MDR6270517.1"/>
    </source>
</evidence>
<comment type="cofactor">
    <cofactor evidence="17">
        <name>Mg(2+)</name>
        <dbReference type="ChEBI" id="CHEBI:18420"/>
    </cofactor>
</comment>
<evidence type="ECO:0000256" key="13">
    <source>
        <dbReference type="ARBA" id="ARBA00023268"/>
    </source>
</evidence>
<dbReference type="InterPro" id="IPR017953">
    <property type="entry name" value="Carbohydrate_kinase_pred_CS"/>
</dbReference>
<keyword evidence="9 18" id="KW-0630">Potassium</keyword>
<comment type="catalytic activity">
    <reaction evidence="1 18 19">
        <text>(6R)-NADHX = (6S)-NADHX</text>
        <dbReference type="Rhea" id="RHEA:32215"/>
        <dbReference type="ChEBI" id="CHEBI:64074"/>
        <dbReference type="ChEBI" id="CHEBI:64075"/>
        <dbReference type="EC" id="5.1.99.6"/>
    </reaction>
</comment>
<dbReference type="PIRSF" id="PIRSF017184">
    <property type="entry name" value="Nnr"/>
    <property type="match status" value="1"/>
</dbReference>
<keyword evidence="5 18" id="KW-0479">Metal-binding</keyword>
<feature type="domain" description="YjeF N-terminal" evidence="21">
    <location>
        <begin position="10"/>
        <end position="212"/>
    </location>
</feature>
<feature type="binding site" evidence="17">
    <location>
        <position position="252"/>
    </location>
    <ligand>
        <name>(6S)-NADPHX</name>
        <dbReference type="ChEBI" id="CHEBI:64076"/>
    </ligand>
</feature>
<evidence type="ECO:0000256" key="7">
    <source>
        <dbReference type="ARBA" id="ARBA00022840"/>
    </source>
</evidence>
<feature type="binding site" evidence="18">
    <location>
        <position position="158"/>
    </location>
    <ligand>
        <name>K(+)</name>
        <dbReference type="ChEBI" id="CHEBI:29103"/>
    </ligand>
</feature>
<evidence type="ECO:0000256" key="3">
    <source>
        <dbReference type="ARBA" id="ARBA00006001"/>
    </source>
</evidence>
<dbReference type="NCBIfam" id="TIGR00197">
    <property type="entry name" value="yjeF_nterm"/>
    <property type="match status" value="1"/>
</dbReference>
<dbReference type="Pfam" id="PF03853">
    <property type="entry name" value="YjeF_N"/>
    <property type="match status" value="1"/>
</dbReference>
<keyword evidence="23" id="KW-1185">Reference proteome</keyword>
<proteinExistence type="inferred from homology"/>
<protein>
    <recommendedName>
        <fullName evidence="19">Bifunctional NAD(P)H-hydrate repair enzyme</fullName>
    </recommendedName>
    <alternativeName>
        <fullName evidence="19">Nicotinamide nucleotide repair protein</fullName>
    </alternativeName>
    <domain>
        <recommendedName>
            <fullName evidence="19">ADP-dependent (S)-NAD(P)H-hydrate dehydratase</fullName>
            <ecNumber evidence="19">4.2.1.136</ecNumber>
        </recommendedName>
        <alternativeName>
            <fullName evidence="19">ADP-dependent NAD(P)HX dehydratase</fullName>
        </alternativeName>
    </domain>
    <domain>
        <recommendedName>
            <fullName evidence="19">NAD(P)H-hydrate epimerase</fullName>
            <ecNumber evidence="19">5.1.99.6</ecNumber>
        </recommendedName>
    </domain>
</protein>
<gene>
    <name evidence="18" type="primary">nnrE</name>
    <name evidence="17" type="synonym">nnrD</name>
    <name evidence="22" type="ORF">JOE69_002755</name>
</gene>
<comment type="catalytic activity">
    <reaction evidence="15 17 19">
        <text>(6S)-NADHX + ADP = AMP + phosphate + NADH + H(+)</text>
        <dbReference type="Rhea" id="RHEA:32223"/>
        <dbReference type="ChEBI" id="CHEBI:15378"/>
        <dbReference type="ChEBI" id="CHEBI:43474"/>
        <dbReference type="ChEBI" id="CHEBI:57945"/>
        <dbReference type="ChEBI" id="CHEBI:64074"/>
        <dbReference type="ChEBI" id="CHEBI:456215"/>
        <dbReference type="ChEBI" id="CHEBI:456216"/>
        <dbReference type="EC" id="4.2.1.136"/>
    </reaction>
</comment>
<dbReference type="EC" id="4.2.1.136" evidence="19"/>
<dbReference type="InterPro" id="IPR004443">
    <property type="entry name" value="YjeF_N_dom"/>
</dbReference>
<feature type="binding site" evidence="17">
    <location>
        <position position="300"/>
    </location>
    <ligand>
        <name>(6S)-NADPHX</name>
        <dbReference type="ChEBI" id="CHEBI:64076"/>
    </ligand>
</feature>
<evidence type="ECO:0000256" key="2">
    <source>
        <dbReference type="ARBA" id="ARBA00000909"/>
    </source>
</evidence>
<evidence type="ECO:0000256" key="11">
    <source>
        <dbReference type="ARBA" id="ARBA00023235"/>
    </source>
</evidence>
<evidence type="ECO:0000256" key="14">
    <source>
        <dbReference type="ARBA" id="ARBA00025153"/>
    </source>
</evidence>
<comment type="caution">
    <text evidence="22">The sequence shown here is derived from an EMBL/GenBank/DDBJ whole genome shotgun (WGS) entry which is preliminary data.</text>
</comment>
<evidence type="ECO:0000313" key="23">
    <source>
        <dbReference type="Proteomes" id="UP001185069"/>
    </source>
</evidence>
<feature type="binding site" evidence="18">
    <location>
        <position position="59"/>
    </location>
    <ligand>
        <name>K(+)</name>
        <dbReference type="ChEBI" id="CHEBI:29103"/>
    </ligand>
</feature>
<dbReference type="PROSITE" id="PS01050">
    <property type="entry name" value="YJEF_C_2"/>
    <property type="match status" value="1"/>
</dbReference>
<evidence type="ECO:0000256" key="18">
    <source>
        <dbReference type="HAMAP-Rule" id="MF_01966"/>
    </source>
</evidence>
<comment type="similarity">
    <text evidence="17">Belongs to the NnrD/CARKD family.</text>
</comment>
<evidence type="ECO:0000256" key="15">
    <source>
        <dbReference type="ARBA" id="ARBA00048238"/>
    </source>
</evidence>
<comment type="catalytic activity">
    <reaction evidence="2 18 19">
        <text>(6R)-NADPHX = (6S)-NADPHX</text>
        <dbReference type="Rhea" id="RHEA:32227"/>
        <dbReference type="ChEBI" id="CHEBI:64076"/>
        <dbReference type="ChEBI" id="CHEBI:64077"/>
        <dbReference type="EC" id="5.1.99.6"/>
    </reaction>
</comment>
<feature type="binding site" evidence="17">
    <location>
        <position position="415"/>
    </location>
    <ligand>
        <name>AMP</name>
        <dbReference type="ChEBI" id="CHEBI:456215"/>
    </ligand>
</feature>
<keyword evidence="10 17" id="KW-0520">NAD</keyword>
<evidence type="ECO:0000256" key="6">
    <source>
        <dbReference type="ARBA" id="ARBA00022741"/>
    </source>
</evidence>
<dbReference type="HAMAP" id="MF_01966">
    <property type="entry name" value="NADHX_epimerase"/>
    <property type="match status" value="1"/>
</dbReference>
<dbReference type="EC" id="5.1.99.6" evidence="19"/>
<sequence length="474" mass="47459">MLAAYSGTAVRAAEKSLLDAGLGGHLMALAAYGLANAVLHRLDQAYGSRAVILVGSGNNGGDALYAGEVLARRGVAVSAVLMAERWHEPGLAALQSVGGRVFRLVEDRVEALAAAWSADVVIDGILGTGARGGLRGLAAELVAQLRGHPGVVACDLPSGLHPDTGETDGPVLDAVETVTFGAIKAGLLLPPGEAAAGEISLIDLDLDLPRPDLQRLDQLDLAEFWPRPGATDHKYSRGVLGVVAGSAQYPGAAQLAVGGALAAGVGMVRYLGPAPMPPEVVAGASAIAANRVQAWLVGPGVADDPVQEQRSYAAITSGLPVVVDAGALALLPEAVGADTVLTPHAGELAALLSRRGQRTERSDVEREPLRYTGLAVELTGATVLLKGATTVVVSPSGAVYSQAEATPWLATAGSGDTLAGMLAALLASGVQSALAAAMAASVHGQAGVLASGGGPIAASDIAGAVPRVLSELLS</sequence>
<dbReference type="PANTHER" id="PTHR12592">
    <property type="entry name" value="ATP-DEPENDENT (S)-NAD(P)H-HYDRATE DEHYDRATASE FAMILY MEMBER"/>
    <property type="match status" value="1"/>
</dbReference>
<evidence type="ECO:0000256" key="9">
    <source>
        <dbReference type="ARBA" id="ARBA00022958"/>
    </source>
</evidence>
<dbReference type="InterPro" id="IPR030677">
    <property type="entry name" value="Nnr"/>
</dbReference>
<evidence type="ECO:0000256" key="17">
    <source>
        <dbReference type="HAMAP-Rule" id="MF_01965"/>
    </source>
</evidence>
<comment type="function">
    <text evidence="14 19">Bifunctional enzyme that catalyzes the epimerization of the S- and R-forms of NAD(P)HX and the dehydration of the S-form of NAD(P)HX at the expense of ADP, which is converted to AMP. This allows the repair of both epimers of NAD(P)HX, a damaged form of NAD(P)H that is a result of enzymatic or heat-dependent hydration.</text>
</comment>
<feature type="binding site" evidence="17">
    <location>
        <position position="344"/>
    </location>
    <ligand>
        <name>(6S)-NADPHX</name>
        <dbReference type="ChEBI" id="CHEBI:64076"/>
    </ligand>
</feature>
<feature type="binding site" evidence="18">
    <location>
        <begin position="58"/>
        <end position="62"/>
    </location>
    <ligand>
        <name>(6S)-NADPHX</name>
        <dbReference type="ChEBI" id="CHEBI:64076"/>
    </ligand>
</feature>
<dbReference type="InterPro" id="IPR036652">
    <property type="entry name" value="YjeF_N_dom_sf"/>
</dbReference>
<evidence type="ECO:0000256" key="10">
    <source>
        <dbReference type="ARBA" id="ARBA00023027"/>
    </source>
</evidence>
<dbReference type="CDD" id="cd01171">
    <property type="entry name" value="YXKO-related"/>
    <property type="match status" value="1"/>
</dbReference>
<keyword evidence="13" id="KW-0511">Multifunctional enzyme</keyword>
<keyword evidence="12 17" id="KW-0456">Lyase</keyword>
<evidence type="ECO:0000259" key="21">
    <source>
        <dbReference type="PROSITE" id="PS51385"/>
    </source>
</evidence>
<comment type="similarity">
    <text evidence="4 19">In the C-terminal section; belongs to the NnrD/CARKD family.</text>
</comment>
<feature type="binding site" evidence="17">
    <location>
        <position position="416"/>
    </location>
    <ligand>
        <name>(6S)-NADPHX</name>
        <dbReference type="ChEBI" id="CHEBI:64076"/>
    </ligand>
</feature>
<evidence type="ECO:0000256" key="4">
    <source>
        <dbReference type="ARBA" id="ARBA00009524"/>
    </source>
</evidence>
<reference evidence="22 23" key="1">
    <citation type="submission" date="2023-07" db="EMBL/GenBank/DDBJ databases">
        <title>Sequencing the genomes of 1000 actinobacteria strains.</title>
        <authorList>
            <person name="Klenk H.-P."/>
        </authorList>
    </citation>
    <scope>NUCLEOTIDE SEQUENCE [LARGE SCALE GENOMIC DNA]</scope>
    <source>
        <strain evidence="22 23">DSM 14555</strain>
    </source>
</reference>
<dbReference type="SUPFAM" id="SSF53613">
    <property type="entry name" value="Ribokinase-like"/>
    <property type="match status" value="1"/>
</dbReference>
<comment type="similarity">
    <text evidence="18">Belongs to the NnrE/AIBP family.</text>
</comment>
<evidence type="ECO:0000256" key="5">
    <source>
        <dbReference type="ARBA" id="ARBA00022723"/>
    </source>
</evidence>
<feature type="binding site" evidence="18">
    <location>
        <position position="155"/>
    </location>
    <ligand>
        <name>(6S)-NADPHX</name>
        <dbReference type="ChEBI" id="CHEBI:64076"/>
    </ligand>
</feature>
<feature type="binding site" evidence="18">
    <location>
        <begin position="127"/>
        <end position="133"/>
    </location>
    <ligand>
        <name>(6S)-NADPHX</name>
        <dbReference type="ChEBI" id="CHEBI:64076"/>
    </ligand>
</feature>
<dbReference type="InterPro" id="IPR000631">
    <property type="entry name" value="CARKD"/>
</dbReference>
<dbReference type="EMBL" id="JAVDQF010000001">
    <property type="protein sequence ID" value="MDR6270517.1"/>
    <property type="molecule type" value="Genomic_DNA"/>
</dbReference>
<evidence type="ECO:0000256" key="8">
    <source>
        <dbReference type="ARBA" id="ARBA00022857"/>
    </source>
</evidence>
<dbReference type="Gene3D" id="3.40.50.10260">
    <property type="entry name" value="YjeF N-terminal domain"/>
    <property type="match status" value="1"/>
</dbReference>
<dbReference type="Gene3D" id="3.40.1190.20">
    <property type="match status" value="1"/>
</dbReference>
<evidence type="ECO:0000256" key="12">
    <source>
        <dbReference type="ARBA" id="ARBA00023239"/>
    </source>
</evidence>
<keyword evidence="6 17" id="KW-0547">Nucleotide-binding</keyword>
<comment type="catalytic activity">
    <reaction evidence="16 17 19">
        <text>(6S)-NADPHX + ADP = AMP + phosphate + NADPH + H(+)</text>
        <dbReference type="Rhea" id="RHEA:32235"/>
        <dbReference type="ChEBI" id="CHEBI:15378"/>
        <dbReference type="ChEBI" id="CHEBI:43474"/>
        <dbReference type="ChEBI" id="CHEBI:57783"/>
        <dbReference type="ChEBI" id="CHEBI:64076"/>
        <dbReference type="ChEBI" id="CHEBI:456215"/>
        <dbReference type="ChEBI" id="CHEBI:456216"/>
        <dbReference type="EC" id="4.2.1.136"/>
    </reaction>
</comment>
<feature type="binding site" evidence="18">
    <location>
        <position position="123"/>
    </location>
    <ligand>
        <name>K(+)</name>
        <dbReference type="ChEBI" id="CHEBI:29103"/>
    </ligand>
</feature>
<evidence type="ECO:0000259" key="20">
    <source>
        <dbReference type="PROSITE" id="PS51383"/>
    </source>
</evidence>
<dbReference type="InterPro" id="IPR029056">
    <property type="entry name" value="Ribokinase-like"/>
</dbReference>
<organism evidence="22 23">
    <name type="scientific">Arthrobacter russicus</name>
    <dbReference type="NCBI Taxonomy" id="172040"/>
    <lineage>
        <taxon>Bacteria</taxon>
        <taxon>Bacillati</taxon>
        <taxon>Actinomycetota</taxon>
        <taxon>Actinomycetes</taxon>
        <taxon>Micrococcales</taxon>
        <taxon>Micrococcaceae</taxon>
        <taxon>Arthrobacter</taxon>
    </lineage>
</organism>
<comment type="function">
    <text evidence="17">Catalyzes the dehydration of the S-form of NAD(P)HX at the expense of ADP, which is converted to AMP. Together with NAD(P)HX epimerase, which catalyzes the epimerization of the S- and R-forms, the enzyme allows the repair of both epimers of NAD(P)HX, a damaged form of NAD(P)H that is a result of enzymatic or heat-dependent hydration.</text>
</comment>
<dbReference type="SUPFAM" id="SSF64153">
    <property type="entry name" value="YjeF N-terminal domain-like"/>
    <property type="match status" value="1"/>
</dbReference>
<dbReference type="PROSITE" id="PS51383">
    <property type="entry name" value="YJEF_C_3"/>
    <property type="match status" value="1"/>
</dbReference>
<keyword evidence="11 18" id="KW-0413">Isomerase</keyword>
<name>A0ABU1JDM9_9MICC</name>
<dbReference type="RefSeq" id="WP_309799647.1">
    <property type="nucleotide sequence ID" value="NZ_BAAAHY010000007.1"/>
</dbReference>
<feature type="binding site" evidence="17">
    <location>
        <begin position="386"/>
        <end position="390"/>
    </location>
    <ligand>
        <name>AMP</name>
        <dbReference type="ChEBI" id="CHEBI:456215"/>
    </ligand>
</feature>